<organism evidence="12 13">
    <name type="scientific">Candidatus Roizmanbacteria bacterium RIFCSPLOWO2_01_FULL_38_11</name>
    <dbReference type="NCBI Taxonomy" id="1802060"/>
    <lineage>
        <taxon>Bacteria</taxon>
        <taxon>Candidatus Roizmaniibacteriota</taxon>
    </lineage>
</organism>
<dbReference type="Pfam" id="PF02096">
    <property type="entry name" value="60KD_IMP"/>
    <property type="match status" value="1"/>
</dbReference>
<evidence type="ECO:0000256" key="4">
    <source>
        <dbReference type="ARBA" id="ARBA00022692"/>
    </source>
</evidence>
<evidence type="ECO:0000256" key="7">
    <source>
        <dbReference type="ARBA" id="ARBA00023136"/>
    </source>
</evidence>
<dbReference type="AlphaFoldDB" id="A0A1F7IP47"/>
<evidence type="ECO:0000256" key="10">
    <source>
        <dbReference type="SAM" id="Phobius"/>
    </source>
</evidence>
<proteinExistence type="inferred from homology"/>
<reference evidence="12 13" key="1">
    <citation type="journal article" date="2016" name="Nat. Commun.">
        <title>Thousands of microbial genomes shed light on interconnected biogeochemical processes in an aquifer system.</title>
        <authorList>
            <person name="Anantharaman K."/>
            <person name="Brown C.T."/>
            <person name="Hug L.A."/>
            <person name="Sharon I."/>
            <person name="Castelle C.J."/>
            <person name="Probst A.J."/>
            <person name="Thomas B.C."/>
            <person name="Singh A."/>
            <person name="Wilkins M.J."/>
            <person name="Karaoz U."/>
            <person name="Brodie E.L."/>
            <person name="Williams K.H."/>
            <person name="Hubbard S.S."/>
            <person name="Banfield J.F."/>
        </authorList>
    </citation>
    <scope>NUCLEOTIDE SEQUENCE [LARGE SCALE GENOMIC DNA]</scope>
</reference>
<dbReference type="NCBIfam" id="TIGR03592">
    <property type="entry name" value="yidC_oxa1_cterm"/>
    <property type="match status" value="1"/>
</dbReference>
<keyword evidence="2" id="KW-0813">Transport</keyword>
<dbReference type="GO" id="GO:0032977">
    <property type="term" value="F:membrane insertase activity"/>
    <property type="evidence" value="ECO:0007669"/>
    <property type="project" value="InterPro"/>
</dbReference>
<dbReference type="GO" id="GO:0005886">
    <property type="term" value="C:plasma membrane"/>
    <property type="evidence" value="ECO:0007669"/>
    <property type="project" value="UniProtKB-SubCell"/>
</dbReference>
<keyword evidence="8" id="KW-0143">Chaperone</keyword>
<feature type="transmembrane region" description="Helical" evidence="10">
    <location>
        <begin position="99"/>
        <end position="119"/>
    </location>
</feature>
<dbReference type="PANTHER" id="PTHR12428">
    <property type="entry name" value="OXA1"/>
    <property type="match status" value="1"/>
</dbReference>
<dbReference type="GO" id="GO:0051205">
    <property type="term" value="P:protein insertion into membrane"/>
    <property type="evidence" value="ECO:0007669"/>
    <property type="project" value="TreeGrafter"/>
</dbReference>
<keyword evidence="4 9" id="KW-0812">Transmembrane</keyword>
<evidence type="ECO:0000256" key="9">
    <source>
        <dbReference type="RuleBase" id="RU003945"/>
    </source>
</evidence>
<dbReference type="PANTHER" id="PTHR12428:SF65">
    <property type="entry name" value="CYTOCHROME C OXIDASE ASSEMBLY PROTEIN COX18, MITOCHONDRIAL"/>
    <property type="match status" value="1"/>
</dbReference>
<evidence type="ECO:0000256" key="3">
    <source>
        <dbReference type="ARBA" id="ARBA00022475"/>
    </source>
</evidence>
<comment type="subcellular location">
    <subcellularLocation>
        <location evidence="1">Cell membrane</location>
        <topology evidence="1">Multi-pass membrane protein</topology>
    </subcellularLocation>
    <subcellularLocation>
        <location evidence="9">Membrane</location>
        <topology evidence="9">Multi-pass membrane protein</topology>
    </subcellularLocation>
</comment>
<evidence type="ECO:0000256" key="6">
    <source>
        <dbReference type="ARBA" id="ARBA00022989"/>
    </source>
</evidence>
<protein>
    <recommendedName>
        <fullName evidence="11">Membrane insertase YidC/Oxa/ALB C-terminal domain-containing protein</fullName>
    </recommendedName>
</protein>
<keyword evidence="7 10" id="KW-0472">Membrane</keyword>
<feature type="transmembrane region" description="Helical" evidence="10">
    <location>
        <begin position="231"/>
        <end position="253"/>
    </location>
</feature>
<feature type="transmembrane region" description="Helical" evidence="10">
    <location>
        <begin position="7"/>
        <end position="24"/>
    </location>
</feature>
<keyword evidence="5" id="KW-0653">Protein transport</keyword>
<feature type="domain" description="Membrane insertase YidC/Oxa/ALB C-terminal" evidence="11">
    <location>
        <begin position="33"/>
        <end position="254"/>
    </location>
</feature>
<dbReference type="GO" id="GO:0015031">
    <property type="term" value="P:protein transport"/>
    <property type="evidence" value="ECO:0007669"/>
    <property type="project" value="UniProtKB-KW"/>
</dbReference>
<dbReference type="CDD" id="cd20070">
    <property type="entry name" value="5TM_YidC_Alb3"/>
    <property type="match status" value="1"/>
</dbReference>
<evidence type="ECO:0000256" key="5">
    <source>
        <dbReference type="ARBA" id="ARBA00022927"/>
    </source>
</evidence>
<dbReference type="EMBL" id="MGAK01000006">
    <property type="protein sequence ID" value="OGK45148.1"/>
    <property type="molecule type" value="Genomic_DNA"/>
</dbReference>
<evidence type="ECO:0000256" key="1">
    <source>
        <dbReference type="ARBA" id="ARBA00004651"/>
    </source>
</evidence>
<dbReference type="InterPro" id="IPR028055">
    <property type="entry name" value="YidC/Oxa/ALB_C"/>
</dbReference>
<dbReference type="InterPro" id="IPR001708">
    <property type="entry name" value="YidC/ALB3/OXA1/COX18"/>
</dbReference>
<gene>
    <name evidence="12" type="ORF">A2957_03410</name>
</gene>
<keyword evidence="6 10" id="KW-1133">Transmembrane helix</keyword>
<evidence type="ECO:0000313" key="12">
    <source>
        <dbReference type="EMBL" id="OGK45148.1"/>
    </source>
</evidence>
<sequence>MGELFNTILVNPITNILLFFNYIFETIRLPGAFGFSIIALTAFIRLLFHPFYKKQIDMTTKMAELKPEMDRLSKKYKNDKQRLQQEQLKLYQQKGINPAAGCLTALLQIPIFLALYQVLQKFLQNNLQTIMNQVNLSAYVDFIRVKVIDTNFFIYDLRIAPSHFKENGYHYLIIPIITAFLQYYQTKLQTPAAAPKKDVQKDNKDGKKGSEDMQQIMSGQMKVMFPLMIGYFSYILPVGLALYWNIFSLFSIVQIKLPLWRKKRALKN</sequence>
<dbReference type="InterPro" id="IPR047196">
    <property type="entry name" value="YidC_ALB_C"/>
</dbReference>
<comment type="caution">
    <text evidence="12">The sequence shown here is derived from an EMBL/GenBank/DDBJ whole genome shotgun (WGS) entry which is preliminary data.</text>
</comment>
<dbReference type="Proteomes" id="UP000179072">
    <property type="component" value="Unassembled WGS sequence"/>
</dbReference>
<feature type="transmembrane region" description="Helical" evidence="10">
    <location>
        <begin position="30"/>
        <end position="48"/>
    </location>
</feature>
<comment type="similarity">
    <text evidence="9">Belongs to the OXA1/ALB3/YidC family.</text>
</comment>
<evidence type="ECO:0000256" key="8">
    <source>
        <dbReference type="ARBA" id="ARBA00023186"/>
    </source>
</evidence>
<accession>A0A1F7IP47</accession>
<keyword evidence="3" id="KW-1003">Cell membrane</keyword>
<dbReference type="STRING" id="1802060.A2957_03410"/>
<evidence type="ECO:0000256" key="2">
    <source>
        <dbReference type="ARBA" id="ARBA00022448"/>
    </source>
</evidence>
<evidence type="ECO:0000313" key="13">
    <source>
        <dbReference type="Proteomes" id="UP000179072"/>
    </source>
</evidence>
<name>A0A1F7IP47_9BACT</name>
<evidence type="ECO:0000259" key="11">
    <source>
        <dbReference type="Pfam" id="PF02096"/>
    </source>
</evidence>